<accession>A0ABT1M0U0</accession>
<evidence type="ECO:0000259" key="3">
    <source>
        <dbReference type="Pfam" id="PF26299"/>
    </source>
</evidence>
<sequence>MTDVFDPASFSVLTIDGYEFADGVFTARYTLRGSSGDAPFAEVVDFTTALGDRRPDDRLLGLLALTASLSYYKAAAPPRIEIAFPTAEFEQQYLRELIAGGLGEFAYRNSLPDALTPHVSGPVGRRAPQPAVDDWDARREPLVPVGGGKDSVVSIEALKRTGMRPMLFSVNEFDPIDRCIEVSGLDSVRVRRTIDRRLIEANAAGAHNGHIPVTAINSVIGLIVADGNGLGPVVLSNERSSNIGNVEWLGRDVNHQWSKSIHYETLLRETLRGLGFNPDRYFSLLRRLSESEIADRFRACPDYFRVFISCNRPFALDKGRRGATWCGHCPKCLFVWLLMAPRLGRPEVEAIFGRNLFEAADNLAGFADIVGLGVHKPFECVGEYYEAAESLLSVLEGESAEQWRGLPLVEEFRTRRTELGAVAAAPDDSDPADYVPAEYAASLDFAELPG</sequence>
<evidence type="ECO:0000256" key="1">
    <source>
        <dbReference type="HAMAP-Rule" id="MF_02209"/>
    </source>
</evidence>
<keyword evidence="1" id="KW-0413">Isomerase</keyword>
<dbReference type="InterPro" id="IPR058741">
    <property type="entry name" value="MurL_C"/>
</dbReference>
<name>A0ABT1M0U0_9MYCO</name>
<dbReference type="Pfam" id="PF26298">
    <property type="entry name" value="MurL_epimerase_C"/>
    <property type="match status" value="1"/>
</dbReference>
<keyword evidence="1" id="KW-0573">Peptidoglycan synthesis</keyword>
<keyword evidence="1" id="KW-0133">Cell shape</keyword>
<keyword evidence="1" id="KW-0132">Cell division</keyword>
<comment type="pathway">
    <text evidence="1">Cell wall biogenesis; peptidoglycan biosynthesis.</text>
</comment>
<reference evidence="4 5" key="1">
    <citation type="submission" date="2022-06" db="EMBL/GenBank/DDBJ databases">
        <title>Mycolicibacterium sp. CAU 1645 isolated from seawater.</title>
        <authorList>
            <person name="Kim W."/>
        </authorList>
    </citation>
    <scope>NUCLEOTIDE SEQUENCE [LARGE SCALE GENOMIC DNA]</scope>
    <source>
        <strain evidence="4 5">CAU 1645</strain>
    </source>
</reference>
<keyword evidence="5" id="KW-1185">Reference proteome</keyword>
<proteinExistence type="inferred from homology"/>
<dbReference type="RefSeq" id="WP_255059983.1">
    <property type="nucleotide sequence ID" value="NZ_JANDBD010000004.1"/>
</dbReference>
<dbReference type="Proteomes" id="UP001651690">
    <property type="component" value="Unassembled WGS sequence"/>
</dbReference>
<comment type="caution">
    <text evidence="4">The sequence shown here is derived from an EMBL/GenBank/DDBJ whole genome shotgun (WGS) entry which is preliminary data.</text>
</comment>
<organism evidence="4 5">
    <name type="scientific">Mycolicibacterium arenosum</name>
    <dbReference type="NCBI Taxonomy" id="2952157"/>
    <lineage>
        <taxon>Bacteria</taxon>
        <taxon>Bacillati</taxon>
        <taxon>Actinomycetota</taxon>
        <taxon>Actinomycetes</taxon>
        <taxon>Mycobacteriales</taxon>
        <taxon>Mycobacteriaceae</taxon>
        <taxon>Mycolicibacterium</taxon>
    </lineage>
</organism>
<dbReference type="EC" id="5.1.1.23" evidence="1"/>
<dbReference type="HAMAP" id="MF_02209">
    <property type="entry name" value="MurL"/>
    <property type="match status" value="1"/>
</dbReference>
<evidence type="ECO:0000313" key="4">
    <source>
        <dbReference type="EMBL" id="MCP9272763.1"/>
    </source>
</evidence>
<keyword evidence="1" id="KW-0961">Cell wall biogenesis/degradation</keyword>
<evidence type="ECO:0000313" key="5">
    <source>
        <dbReference type="Proteomes" id="UP001651690"/>
    </source>
</evidence>
<dbReference type="Pfam" id="PF26299">
    <property type="entry name" value="MurL_N"/>
    <property type="match status" value="1"/>
</dbReference>
<dbReference type="InterPro" id="IPR058740">
    <property type="entry name" value="MurL_N"/>
</dbReference>
<comment type="similarity">
    <text evidence="1">Belongs to the MurL family.</text>
</comment>
<protein>
    <recommendedName>
        <fullName evidence="1">UDP-N-acetyl-alpha-D-muramoyl-L-alanyl-L-glutamate epimerase</fullName>
        <ecNumber evidence="1">5.1.1.23</ecNumber>
    </recommendedName>
    <alternativeName>
        <fullName evidence="1">UDP-MurNAc-L-Ala-L-Glu epimerase</fullName>
    </alternativeName>
</protein>
<comment type="catalytic activity">
    <reaction evidence="1">
        <text>UDP-N-acetyl-alpha-D-muramoyl-L-alanyl-L-glutamate + ATP + H2O = UDP-N-acetyl-alpha-D-muramoyl-L-alanyl-D-glutamate + AMP + diphosphate + H(+)</text>
        <dbReference type="Rhea" id="RHEA:58812"/>
        <dbReference type="ChEBI" id="CHEBI:15377"/>
        <dbReference type="ChEBI" id="CHEBI:15378"/>
        <dbReference type="ChEBI" id="CHEBI:30616"/>
        <dbReference type="ChEBI" id="CHEBI:33019"/>
        <dbReference type="ChEBI" id="CHEBI:83900"/>
        <dbReference type="ChEBI" id="CHEBI:142725"/>
        <dbReference type="ChEBI" id="CHEBI:456215"/>
        <dbReference type="EC" id="5.1.1.23"/>
    </reaction>
</comment>
<keyword evidence="1" id="KW-0131">Cell cycle</keyword>
<feature type="domain" description="MurL N-terminal" evidence="3">
    <location>
        <begin position="6"/>
        <end position="284"/>
    </location>
</feature>
<dbReference type="InterPro" id="IPR043689">
    <property type="entry name" value="MurL"/>
</dbReference>
<gene>
    <name evidence="1" type="primary">murL</name>
    <name evidence="4" type="ORF">NM203_11265</name>
</gene>
<feature type="domain" description="MurL C-terminal" evidence="2">
    <location>
        <begin position="306"/>
        <end position="422"/>
    </location>
</feature>
<dbReference type="EMBL" id="JANDBD010000004">
    <property type="protein sequence ID" value="MCP9272763.1"/>
    <property type="molecule type" value="Genomic_DNA"/>
</dbReference>
<comment type="function">
    <text evidence="1">Cell wall formation. Catalyzes epimerization of the terminal L-glutamate in UDP-N-acetyl-alpha-D-muramoyl-L-alanyl-L-glutamate.</text>
</comment>
<evidence type="ECO:0000259" key="2">
    <source>
        <dbReference type="Pfam" id="PF26298"/>
    </source>
</evidence>